<organism evidence="2 3">
    <name type="scientific">Yokapox virus</name>
    <dbReference type="NCBI Taxonomy" id="1076255"/>
    <lineage>
        <taxon>Viruses</taxon>
        <taxon>Varidnaviria</taxon>
        <taxon>Bamfordvirae</taxon>
        <taxon>Nucleocytoviricota</taxon>
        <taxon>Pokkesviricetes</taxon>
        <taxon>Chitovirales</taxon>
        <taxon>Poxviridae</taxon>
        <taxon>Chordopoxvirinae</taxon>
        <taxon>Centapoxvirus</taxon>
        <taxon>Centapoxvirus yokapox</taxon>
    </lineage>
</organism>
<dbReference type="RefSeq" id="YP_004821420.1">
    <property type="nucleotide sequence ID" value="NC_015960.1"/>
</dbReference>
<accession>G3EIE5</accession>
<reference evidence="2 3" key="1">
    <citation type="journal article" date="2011" name="J. Virol.">
        <title>The genome of yoka poxvirus.</title>
        <authorList>
            <person name="Zhao G."/>
            <person name="Droit L."/>
            <person name="Tesh R.B."/>
            <person name="Popov V.L."/>
            <person name="Little N.S."/>
            <person name="Upton C."/>
            <person name="Virgin H.W."/>
            <person name="Wang D."/>
        </authorList>
    </citation>
    <scope>NUCLEOTIDE SEQUENCE [LARGE SCALE GENOMIC DNA]</scope>
    <source>
        <strain evidence="2">DakArB 4268</strain>
    </source>
</reference>
<keyword evidence="1" id="KW-0812">Transmembrane</keyword>
<dbReference type="Pfam" id="PF03003">
    <property type="entry name" value="Pox_G9-A16"/>
    <property type="match status" value="1"/>
</dbReference>
<dbReference type="KEGG" id="vg:11107207"/>
<name>G3EIE5_9POXV</name>
<feature type="transmembrane region" description="Helical" evidence="1">
    <location>
        <begin position="318"/>
        <end position="337"/>
    </location>
</feature>
<keyword evidence="1" id="KW-0472">Membrane</keyword>
<keyword evidence="1" id="KW-1133">Transmembrane helix</keyword>
<gene>
    <name evidence="2" type="ORF">YKV067</name>
</gene>
<dbReference type="EMBL" id="HQ849551">
    <property type="protein sequence ID" value="AEN03656.1"/>
    <property type="molecule type" value="Genomic_DNA"/>
</dbReference>
<dbReference type="GeneID" id="11107207"/>
<sequence length="338" mass="38557">MGGGSSVELPARDPPPPAPTVEMLLNVDKMYDIIPSVKLLDNLFIGKVLNRTQKINQTYPEFTLMPSGPGGLSVLTRHSYNGTPVNCCRVFDRTHYWKKDGKIIDKYMPGSVLESCWPNIHDTGKCDVDLYDWCQGNAYDRNVCHQWIGSAFNRSDRTIQGERSTRELFAKLIVLCSKNANIPICESFLYHLRVANKETSDDMIDYILRSQSNEFKQKYMKCSYPTRNKLEESLKYSEPRECWDPECINTNVNFLLTRNYNNLGLCNIVKCNASVNNLQMDDSSSLRLSCGVDNNRFSIAPVNKEKVVQHNVENSFDLKIHIISLLTLLVIWLLIVAI</sequence>
<evidence type="ECO:0000256" key="1">
    <source>
        <dbReference type="SAM" id="Phobius"/>
    </source>
</evidence>
<evidence type="ECO:0000313" key="2">
    <source>
        <dbReference type="EMBL" id="AEN03656.1"/>
    </source>
</evidence>
<dbReference type="OrthoDB" id="9778at10239"/>
<keyword evidence="3" id="KW-1185">Reference proteome</keyword>
<dbReference type="InterPro" id="IPR004251">
    <property type="entry name" value="Pox_virus_G9/A16"/>
</dbReference>
<dbReference type="Proteomes" id="UP000164653">
    <property type="component" value="Segment"/>
</dbReference>
<proteinExistence type="predicted"/>
<evidence type="ECO:0000313" key="3">
    <source>
        <dbReference type="Proteomes" id="UP000164653"/>
    </source>
</evidence>
<protein>
    <submittedName>
        <fullName evidence="2">Myristylprotein</fullName>
    </submittedName>
</protein>